<organism evidence="2">
    <name type="scientific">marine sediment metagenome</name>
    <dbReference type="NCBI Taxonomy" id="412755"/>
    <lineage>
        <taxon>unclassified sequences</taxon>
        <taxon>metagenomes</taxon>
        <taxon>ecological metagenomes</taxon>
    </lineage>
</organism>
<dbReference type="AlphaFoldDB" id="A0A0F9PJC0"/>
<dbReference type="EMBL" id="LAZR01002422">
    <property type="protein sequence ID" value="KKN30264.1"/>
    <property type="molecule type" value="Genomic_DNA"/>
</dbReference>
<name>A0A0F9PJC0_9ZZZZ</name>
<evidence type="ECO:0000256" key="1">
    <source>
        <dbReference type="SAM" id="MobiDB-lite"/>
    </source>
</evidence>
<comment type="caution">
    <text evidence="2">The sequence shown here is derived from an EMBL/GenBank/DDBJ whole genome shotgun (WGS) entry which is preliminary data.</text>
</comment>
<evidence type="ECO:0000313" key="2">
    <source>
        <dbReference type="EMBL" id="KKN30264.1"/>
    </source>
</evidence>
<protein>
    <submittedName>
        <fullName evidence="2">Uncharacterized protein</fullName>
    </submittedName>
</protein>
<sequence>MVQPNLIHPVPVEIQQIDLGGTFMDPDAREPVQHATRATTVTVPGQPRWNSQLTKGHERGGRTESAIGYVVFRTLDLNANSVVLQVNDRFKKIGTVDTDVFIERLEHTGHYPDQGGPTLVKAHFTDRQPSKQRRAS</sequence>
<reference evidence="2" key="1">
    <citation type="journal article" date="2015" name="Nature">
        <title>Complex archaea that bridge the gap between prokaryotes and eukaryotes.</title>
        <authorList>
            <person name="Spang A."/>
            <person name="Saw J.H."/>
            <person name="Jorgensen S.L."/>
            <person name="Zaremba-Niedzwiedzka K."/>
            <person name="Martijn J."/>
            <person name="Lind A.E."/>
            <person name="van Eijk R."/>
            <person name="Schleper C."/>
            <person name="Guy L."/>
            <person name="Ettema T.J."/>
        </authorList>
    </citation>
    <scope>NUCLEOTIDE SEQUENCE</scope>
</reference>
<accession>A0A0F9PJC0</accession>
<proteinExistence type="predicted"/>
<gene>
    <name evidence="2" type="ORF">LCGC14_0835790</name>
</gene>
<feature type="region of interest" description="Disordered" evidence="1">
    <location>
        <begin position="108"/>
        <end position="136"/>
    </location>
</feature>